<comment type="caution">
    <text evidence="1">The sequence shown here is derived from an EMBL/GenBank/DDBJ whole genome shotgun (WGS) entry which is preliminary data.</text>
</comment>
<keyword evidence="2" id="KW-1185">Reference proteome</keyword>
<name>A0ACC3ZDK1_COLTU</name>
<dbReference type="EMBL" id="VUJX02000002">
    <property type="protein sequence ID" value="KAL0942105.1"/>
    <property type="molecule type" value="Genomic_DNA"/>
</dbReference>
<proteinExistence type="predicted"/>
<reference evidence="1 2" key="1">
    <citation type="journal article" date="2020" name="Phytopathology">
        <title>Genome Sequence Resources of Colletotrichum truncatum, C. plurivorum, C. musicola, and C. sojae: Four Species Pathogenic to Soybean (Glycine max).</title>
        <authorList>
            <person name="Rogerio F."/>
            <person name="Boufleur T.R."/>
            <person name="Ciampi-Guillardi M."/>
            <person name="Sukno S.A."/>
            <person name="Thon M.R."/>
            <person name="Massola Junior N.S."/>
            <person name="Baroncelli R."/>
        </authorList>
    </citation>
    <scope>NUCLEOTIDE SEQUENCE [LARGE SCALE GENOMIC DNA]</scope>
    <source>
        <strain evidence="1 2">CMES1059</strain>
    </source>
</reference>
<organism evidence="1 2">
    <name type="scientific">Colletotrichum truncatum</name>
    <name type="common">Anthracnose fungus</name>
    <name type="synonym">Colletotrichum capsici</name>
    <dbReference type="NCBI Taxonomy" id="5467"/>
    <lineage>
        <taxon>Eukaryota</taxon>
        <taxon>Fungi</taxon>
        <taxon>Dikarya</taxon>
        <taxon>Ascomycota</taxon>
        <taxon>Pezizomycotina</taxon>
        <taxon>Sordariomycetes</taxon>
        <taxon>Hypocreomycetidae</taxon>
        <taxon>Glomerellales</taxon>
        <taxon>Glomerellaceae</taxon>
        <taxon>Colletotrichum</taxon>
        <taxon>Colletotrichum truncatum species complex</taxon>
    </lineage>
</organism>
<evidence type="ECO:0000313" key="1">
    <source>
        <dbReference type="EMBL" id="KAL0942105.1"/>
    </source>
</evidence>
<protein>
    <submittedName>
        <fullName evidence="1">Uncharacterized protein</fullName>
    </submittedName>
</protein>
<sequence length="425" mass="44787">MQRIKSGETFISSMQLGIGTPPQNLTAILDTGSSDLWVPQTGSPLCNDRAARCARDVERGQTGSFDDKKSQSFNKSGLGNFFATYQNGVAVNGAFMRETVTIGNVAVPVNQMGIANNGSLPSPLISILGVGPTTSEASVLADNAKPYDNFPAHLKAIGMTKSNIMGIFLNDFRAPEGSIVFGGVDTAKMAGPVTMVKMVGREVANSDDFIIPWTSVEFSGGGNSKPVSLSSRKLPPSLIDTGNPAMAMPPDVLKAVDKAIGATALRDGTSAVPCNSNADAKFIMGFENAKIEVPLSMIFVPVLSRNGKPITDANGNTMCTLPLETLENSPVGSLGAPMLSAAYAVFDLENRQIGFAQAKVNATESKIQAVGPDGKLPAVVATAATRNTNVANNNRRNSNDITRGHKTQSPNVLEGEKFARKFKQF</sequence>
<gene>
    <name evidence="1" type="ORF">CTRU02_204868</name>
</gene>
<dbReference type="Proteomes" id="UP000805649">
    <property type="component" value="Unassembled WGS sequence"/>
</dbReference>
<evidence type="ECO:0000313" key="2">
    <source>
        <dbReference type="Proteomes" id="UP000805649"/>
    </source>
</evidence>
<accession>A0ACC3ZDK1</accession>